<proteinExistence type="predicted"/>
<dbReference type="Pfam" id="PF13041">
    <property type="entry name" value="PPR_2"/>
    <property type="match status" value="1"/>
</dbReference>
<feature type="compositionally biased region" description="Polar residues" evidence="3">
    <location>
        <begin position="72"/>
        <end position="81"/>
    </location>
</feature>
<dbReference type="Gene3D" id="1.25.40.10">
    <property type="entry name" value="Tetratricopeptide repeat domain"/>
    <property type="match status" value="3"/>
</dbReference>
<dbReference type="EMBL" id="GDJX01011134">
    <property type="protein sequence ID" value="JAT56802.1"/>
    <property type="molecule type" value="Transcribed_RNA"/>
</dbReference>
<evidence type="ECO:0000313" key="4">
    <source>
        <dbReference type="EMBL" id="JAT56802.1"/>
    </source>
</evidence>
<dbReference type="PANTHER" id="PTHR47262">
    <property type="entry name" value="OS02G0132600 PROTEIN"/>
    <property type="match status" value="1"/>
</dbReference>
<dbReference type="PROSITE" id="PS51375">
    <property type="entry name" value="PPR"/>
    <property type="match status" value="1"/>
</dbReference>
<dbReference type="NCBIfam" id="TIGR00756">
    <property type="entry name" value="PPR"/>
    <property type="match status" value="1"/>
</dbReference>
<gene>
    <name evidence="4" type="primary">At4g04790_2</name>
    <name evidence="4" type="ORF">g.32989</name>
</gene>
<dbReference type="PANTHER" id="PTHR47262:SF1">
    <property type="entry name" value="OS02G0132600 PROTEIN"/>
    <property type="match status" value="1"/>
</dbReference>
<organism evidence="4">
    <name type="scientific">Anthurium amnicola</name>
    <dbReference type="NCBI Taxonomy" id="1678845"/>
    <lineage>
        <taxon>Eukaryota</taxon>
        <taxon>Viridiplantae</taxon>
        <taxon>Streptophyta</taxon>
        <taxon>Embryophyta</taxon>
        <taxon>Tracheophyta</taxon>
        <taxon>Spermatophyta</taxon>
        <taxon>Magnoliopsida</taxon>
        <taxon>Liliopsida</taxon>
        <taxon>Araceae</taxon>
        <taxon>Pothoideae</taxon>
        <taxon>Potheae</taxon>
        <taxon>Anthurium</taxon>
    </lineage>
</organism>
<keyword evidence="1" id="KW-0677">Repeat</keyword>
<reference evidence="4" key="1">
    <citation type="submission" date="2015-07" db="EMBL/GenBank/DDBJ databases">
        <title>Transcriptome Assembly of Anthurium amnicola.</title>
        <authorList>
            <person name="Suzuki J."/>
        </authorList>
    </citation>
    <scope>NUCLEOTIDE SEQUENCE</scope>
</reference>
<accession>A0A1D1YQ96</accession>
<protein>
    <submittedName>
        <fullName evidence="4">Pentatricopeptide repeat-containing protein At4g04790, mitochondrial</fullName>
    </submittedName>
</protein>
<feature type="region of interest" description="Disordered" evidence="3">
    <location>
        <begin position="60"/>
        <end position="92"/>
    </location>
</feature>
<feature type="repeat" description="PPR" evidence="2">
    <location>
        <begin position="527"/>
        <end position="561"/>
    </location>
</feature>
<sequence length="803" mass="90302">MRARKLMELAASALGKAISSSSNSAGNVLESSLSVILSTLKKRSPSSSKHKPEVRRVAKPIATRKKPVVPASGSSRPTNGTRLRAARKPSKSPAQFLQELLVLKEAGSEEVGEATAGGDKSVIDVVSLITSTLQGETGSLEESQSEETNCRGLTENSSSEAHNIFQLYMRKEKSRERKARWTSKNTQDLRISRLIKRSAETLGTESTLEVLSKLGQETGIKEYNALIGLCIDKARQSTDDEDSFTHLQKAFQLFRSMKEDGFQIEEESYGPLLMYLIEMEMIEEFKNISEMIKGENPESSSRMSYYEMLLWIRVGDDEKIQDVCSSLRVDDSEDSISIAANYILAFCESQREKEILNLLEVLDIRRTPPKYASKIFKSMGKLSLENFAKKFILALQSTDSGREGISSLIFDYISSIPNLAVEEVVSEFRCWHEKFKVAPSSHSYDKLINFCCNSFKVYATLDPILRGTEQICEQYWVHELCSMMRRHSLKLGTESSKSLMSLYVMTKDFEGAYNLLAELKEMNMKVDTGIYNALMIGYFREKNIDGGLRVLKQMKNANVKPDSETFSYLIHNCGCEEDIVKCLEEMKHFQVDFTKQIYIALVNAYANCGKFDQAKQDFFPSDGQINRLLQLLAGLDSSVFWFDACGRVAVYCVRNNLLSSAVDLLKQLKAEDESGTCTVIDQMFCQIWETNPTNMQIGMALLEAVKDDLGLQPSRTSLDFLLSACAKKKDLKSARSIWVEYSKAGLPFNILTYLRMYHAFLASGDFKGAKKLLKKIPQMDRHVCNIVKACNEAYGKPLLPSGE</sequence>
<dbReference type="InterPro" id="IPR002885">
    <property type="entry name" value="PPR_rpt"/>
</dbReference>
<evidence type="ECO:0000256" key="1">
    <source>
        <dbReference type="ARBA" id="ARBA00022737"/>
    </source>
</evidence>
<name>A0A1D1YQ96_9ARAE</name>
<evidence type="ECO:0000256" key="3">
    <source>
        <dbReference type="SAM" id="MobiDB-lite"/>
    </source>
</evidence>
<dbReference type="InterPro" id="IPR011990">
    <property type="entry name" value="TPR-like_helical_dom_sf"/>
</dbReference>
<evidence type="ECO:0000256" key="2">
    <source>
        <dbReference type="PROSITE-ProRule" id="PRU00708"/>
    </source>
</evidence>
<dbReference type="AlphaFoldDB" id="A0A1D1YQ96"/>